<dbReference type="InterPro" id="IPR000847">
    <property type="entry name" value="LysR_HTH_N"/>
</dbReference>
<proteinExistence type="inferred from homology"/>
<evidence type="ECO:0000256" key="1">
    <source>
        <dbReference type="ARBA" id="ARBA00009437"/>
    </source>
</evidence>
<protein>
    <submittedName>
        <fullName evidence="6">LysR family transcriptional regulator</fullName>
    </submittedName>
</protein>
<accession>A0A438ADD9</accession>
<dbReference type="SUPFAM" id="SSF53850">
    <property type="entry name" value="Periplasmic binding protein-like II"/>
    <property type="match status" value="1"/>
</dbReference>
<evidence type="ECO:0000256" key="3">
    <source>
        <dbReference type="ARBA" id="ARBA00023125"/>
    </source>
</evidence>
<reference evidence="6 7" key="1">
    <citation type="submission" date="2018-11" db="EMBL/GenBank/DDBJ databases">
        <title>Mesobaculum littorinae gen. nov., sp. nov., isolated from Littorina scabra that represents a novel genus of the order Rhodobacteraceae.</title>
        <authorList>
            <person name="Li F."/>
        </authorList>
    </citation>
    <scope>NUCLEOTIDE SEQUENCE [LARGE SCALE GENOMIC DNA]</scope>
    <source>
        <strain evidence="6 7">M0103</strain>
    </source>
</reference>
<dbReference type="PRINTS" id="PR00039">
    <property type="entry name" value="HTHLYSR"/>
</dbReference>
<dbReference type="RefSeq" id="WP_127907957.1">
    <property type="nucleotide sequence ID" value="NZ_RQXX01000009.1"/>
</dbReference>
<dbReference type="InterPro" id="IPR058163">
    <property type="entry name" value="LysR-type_TF_proteobact-type"/>
</dbReference>
<keyword evidence="4" id="KW-0804">Transcription</keyword>
<dbReference type="PANTHER" id="PTHR30537">
    <property type="entry name" value="HTH-TYPE TRANSCRIPTIONAL REGULATOR"/>
    <property type="match status" value="1"/>
</dbReference>
<dbReference type="Gene3D" id="3.40.190.10">
    <property type="entry name" value="Periplasmic binding protein-like II"/>
    <property type="match status" value="2"/>
</dbReference>
<dbReference type="Pfam" id="PF00126">
    <property type="entry name" value="HTH_1"/>
    <property type="match status" value="1"/>
</dbReference>
<name>A0A438ADD9_9RHOB</name>
<keyword evidence="2" id="KW-0805">Transcription regulation</keyword>
<evidence type="ECO:0000313" key="7">
    <source>
        <dbReference type="Proteomes" id="UP000285908"/>
    </source>
</evidence>
<comment type="caution">
    <text evidence="6">The sequence shown here is derived from an EMBL/GenBank/DDBJ whole genome shotgun (WGS) entry which is preliminary data.</text>
</comment>
<dbReference type="Proteomes" id="UP000285908">
    <property type="component" value="Unassembled WGS sequence"/>
</dbReference>
<dbReference type="PANTHER" id="PTHR30537:SF26">
    <property type="entry name" value="GLYCINE CLEAVAGE SYSTEM TRANSCRIPTIONAL ACTIVATOR"/>
    <property type="match status" value="1"/>
</dbReference>
<sequence>MDWRKLPSLGALRAFAAYAEHGSLSGAARALNVSHAAISQQIRTLESEMGVPLVERGGRRLALTTAGFTLADTLGRAFDAIVQEVEVLTGAESLRPLQITTTPLFAAMWLMDRLSAFRAAHPGIDLMLNPTPARVDPAPGGIDVAIRYGDGAWTGVESTLLFETSIVIVAAPSLIGEARIESPADLLNLPWLQEVGTTEVNDWLARQGVTSARTGAMTHLPGNLVIEGVRRGDGISATPRAFVEPDIDEGRIRVLFEDEVPGRGYHVVTRRTQLRPRARAFVSWIQNAASDEAP</sequence>
<evidence type="ECO:0000259" key="5">
    <source>
        <dbReference type="PROSITE" id="PS50931"/>
    </source>
</evidence>
<dbReference type="InterPro" id="IPR036390">
    <property type="entry name" value="WH_DNA-bd_sf"/>
</dbReference>
<evidence type="ECO:0000256" key="4">
    <source>
        <dbReference type="ARBA" id="ARBA00023163"/>
    </source>
</evidence>
<dbReference type="Gene3D" id="1.10.10.10">
    <property type="entry name" value="Winged helix-like DNA-binding domain superfamily/Winged helix DNA-binding domain"/>
    <property type="match status" value="1"/>
</dbReference>
<comment type="similarity">
    <text evidence="1">Belongs to the LysR transcriptional regulatory family.</text>
</comment>
<dbReference type="PROSITE" id="PS50931">
    <property type="entry name" value="HTH_LYSR"/>
    <property type="match status" value="1"/>
</dbReference>
<gene>
    <name evidence="6" type="ORF">EKE94_17630</name>
</gene>
<keyword evidence="3" id="KW-0238">DNA-binding</keyword>
<dbReference type="EMBL" id="RQXX01000009">
    <property type="protein sequence ID" value="RVV96698.1"/>
    <property type="molecule type" value="Genomic_DNA"/>
</dbReference>
<dbReference type="AlphaFoldDB" id="A0A438ADD9"/>
<dbReference type="GO" id="GO:0006351">
    <property type="term" value="P:DNA-templated transcription"/>
    <property type="evidence" value="ECO:0007669"/>
    <property type="project" value="TreeGrafter"/>
</dbReference>
<dbReference type="OrthoDB" id="7328368at2"/>
<evidence type="ECO:0000313" key="6">
    <source>
        <dbReference type="EMBL" id="RVV96698.1"/>
    </source>
</evidence>
<dbReference type="SUPFAM" id="SSF46785">
    <property type="entry name" value="Winged helix' DNA-binding domain"/>
    <property type="match status" value="1"/>
</dbReference>
<dbReference type="GO" id="GO:0043565">
    <property type="term" value="F:sequence-specific DNA binding"/>
    <property type="evidence" value="ECO:0007669"/>
    <property type="project" value="TreeGrafter"/>
</dbReference>
<keyword evidence="7" id="KW-1185">Reference proteome</keyword>
<dbReference type="InterPro" id="IPR005119">
    <property type="entry name" value="LysR_subst-bd"/>
</dbReference>
<evidence type="ECO:0000256" key="2">
    <source>
        <dbReference type="ARBA" id="ARBA00023015"/>
    </source>
</evidence>
<feature type="domain" description="HTH lysR-type" evidence="5">
    <location>
        <begin position="7"/>
        <end position="64"/>
    </location>
</feature>
<organism evidence="6 7">
    <name type="scientific">Mesobaculum littorinae</name>
    <dbReference type="NCBI Taxonomy" id="2486419"/>
    <lineage>
        <taxon>Bacteria</taxon>
        <taxon>Pseudomonadati</taxon>
        <taxon>Pseudomonadota</taxon>
        <taxon>Alphaproteobacteria</taxon>
        <taxon>Rhodobacterales</taxon>
        <taxon>Roseobacteraceae</taxon>
        <taxon>Mesobaculum</taxon>
    </lineage>
</organism>
<dbReference type="Pfam" id="PF03466">
    <property type="entry name" value="LysR_substrate"/>
    <property type="match status" value="1"/>
</dbReference>
<dbReference type="GO" id="GO:0003700">
    <property type="term" value="F:DNA-binding transcription factor activity"/>
    <property type="evidence" value="ECO:0007669"/>
    <property type="project" value="InterPro"/>
</dbReference>
<dbReference type="InterPro" id="IPR036388">
    <property type="entry name" value="WH-like_DNA-bd_sf"/>
</dbReference>